<dbReference type="EMBL" id="CP074133">
    <property type="protein sequence ID" value="QUX23504.1"/>
    <property type="molecule type" value="Genomic_DNA"/>
</dbReference>
<dbReference type="SUPFAM" id="SSF82171">
    <property type="entry name" value="DPP6 N-terminal domain-like"/>
    <property type="match status" value="1"/>
</dbReference>
<dbReference type="Proteomes" id="UP000676079">
    <property type="component" value="Chromosome"/>
</dbReference>
<organism evidence="1 2">
    <name type="scientific">Nocardiopsis changdeensis</name>
    <dbReference type="NCBI Taxonomy" id="2831969"/>
    <lineage>
        <taxon>Bacteria</taxon>
        <taxon>Bacillati</taxon>
        <taxon>Actinomycetota</taxon>
        <taxon>Actinomycetes</taxon>
        <taxon>Streptosporangiales</taxon>
        <taxon>Nocardiopsidaceae</taxon>
        <taxon>Nocardiopsis</taxon>
    </lineage>
</organism>
<evidence type="ECO:0000313" key="2">
    <source>
        <dbReference type="Proteomes" id="UP000676079"/>
    </source>
</evidence>
<dbReference type="PROSITE" id="PS51257">
    <property type="entry name" value="PROKAR_LIPOPROTEIN"/>
    <property type="match status" value="1"/>
</dbReference>
<gene>
    <name evidence="1" type="ORF">KGD84_03755</name>
</gene>
<protein>
    <recommendedName>
        <fullName evidence="3">Lipoprotein LpqB beta-propeller domain-containing protein</fullName>
    </recommendedName>
</protein>
<sequence length="448" mass="47721">MPEERSHPSLWKHGAALAAVVMFATGCGGGGGGEGGDGEGGEAPGEAAAQEPLAGEGFLAMDCGDGAINAYRFSDQDGSLLAQHSYDLLSATAAAEPRQGGGRTPEGEFTTALPDCDINYEDGQDGSDSWWPLSRNQAHELAGLFIPETSQLLVTLDEQVDSALITTIGAMSSDGTVEALLPGNEGSGFSDTVGQFSPRYNHNDGRVYYLEKVPDGEEGTVKSVDPASGDVQEVGSCTDCDRIILDPYSGHVYATNFLPVDSPEYEGSWERSVTGGREYVRHFSNREGTLVGHLYVETSTGFLWTRARDSATEAPVSTELPAATFDPPEGWVQTLEDYEDSESALNGQRPVFMVGEHELLVEGDNLTIVGFDPQTLELEPEPVRHLIQGGDRTNTTPVLSSDGTRVLFRSTAPDGSSGWYSVPVDGSAEPTEIGAVAPEHSEIFPIHW</sequence>
<accession>A0ABX8BQG1</accession>
<dbReference type="RefSeq" id="WP_220564727.1">
    <property type="nucleotide sequence ID" value="NZ_CP074133.1"/>
</dbReference>
<keyword evidence="2" id="KW-1185">Reference proteome</keyword>
<evidence type="ECO:0008006" key="3">
    <source>
        <dbReference type="Google" id="ProtNLM"/>
    </source>
</evidence>
<evidence type="ECO:0000313" key="1">
    <source>
        <dbReference type="EMBL" id="QUX23504.1"/>
    </source>
</evidence>
<proteinExistence type="predicted"/>
<reference evidence="1 2" key="1">
    <citation type="submission" date="2021-05" db="EMBL/GenBank/DDBJ databases">
        <title>Direct Submission.</title>
        <authorList>
            <person name="Li K."/>
            <person name="Gao J."/>
        </authorList>
    </citation>
    <scope>NUCLEOTIDE SEQUENCE [LARGE SCALE GENOMIC DNA]</scope>
    <source>
        <strain evidence="1 2">Mg02</strain>
    </source>
</reference>
<name>A0ABX8BQG1_9ACTN</name>